<name>A0ABQ1IY23_9SPHN</name>
<accession>A0ABQ1IY23</accession>
<evidence type="ECO:0000313" key="1">
    <source>
        <dbReference type="EMBL" id="GGB54966.1"/>
    </source>
</evidence>
<proteinExistence type="predicted"/>
<evidence type="ECO:0000313" key="2">
    <source>
        <dbReference type="Proteomes" id="UP000614261"/>
    </source>
</evidence>
<sequence>MARVSRRKAGLGIVLVVVVLATTLLLTYCGGWDNKGRPPRTDDRIEVQPSPSLVTVPVEAELGDLARAMERLLPRVLWQINEADQVCIDSQGVDLGIATVKTPKIKCNIVGEVTRGPITVGGSGQELRFSFPLTAVIHAEDIGGILKRETATATAMAHTAIRLDLDTDWTPRGRVALSYDWVSEPHVEFLGQRIDLTGPAERELAPVIARLERELPGELGRLGLQRQIGEAWAGAFTSVVLNERNPPVWMRITPRELQYGGYEVTNGRLRLRLGMRALTETYVGSRPAPREATKLPPMAPLEGQPGELSFFLPVFADYRELEPVLMRALQRRSARPFDVPGLNPVYARFKSAEIYGTERGRIAVGLTFSAQEQGSKTPTSGTVWMTGKPVNAEDSREVGFEDFEVTGTTDMTGGDLILDLANAPGVAQMIAGLLAQNFERDFAELIGKVDTAIATQRTGDVIIHANLRRARTGQLQAAGAGLFLPVWASGTASVTIAR</sequence>
<dbReference type="RefSeq" id="WP_188512941.1">
    <property type="nucleotide sequence ID" value="NZ_BMGD01000001.1"/>
</dbReference>
<keyword evidence="2" id="KW-1185">Reference proteome</keyword>
<dbReference type="EMBL" id="BMGD01000001">
    <property type="protein sequence ID" value="GGB54966.1"/>
    <property type="molecule type" value="Genomic_DNA"/>
</dbReference>
<dbReference type="Proteomes" id="UP000614261">
    <property type="component" value="Unassembled WGS sequence"/>
</dbReference>
<dbReference type="Pfam" id="PF14356">
    <property type="entry name" value="DUF4403"/>
    <property type="match status" value="1"/>
</dbReference>
<evidence type="ECO:0008006" key="3">
    <source>
        <dbReference type="Google" id="ProtNLM"/>
    </source>
</evidence>
<gene>
    <name evidence="1" type="ORF">GCM10010833_07040</name>
</gene>
<comment type="caution">
    <text evidence="1">The sequence shown here is derived from an EMBL/GenBank/DDBJ whole genome shotgun (WGS) entry which is preliminary data.</text>
</comment>
<reference evidence="2" key="1">
    <citation type="journal article" date="2019" name="Int. J. Syst. Evol. Microbiol.">
        <title>The Global Catalogue of Microorganisms (GCM) 10K type strain sequencing project: providing services to taxonomists for standard genome sequencing and annotation.</title>
        <authorList>
            <consortium name="The Broad Institute Genomics Platform"/>
            <consortium name="The Broad Institute Genome Sequencing Center for Infectious Disease"/>
            <person name="Wu L."/>
            <person name="Ma J."/>
        </authorList>
    </citation>
    <scope>NUCLEOTIDE SEQUENCE [LARGE SCALE GENOMIC DNA]</scope>
    <source>
        <strain evidence="2">CGMCC 1.12851</strain>
    </source>
</reference>
<organism evidence="1 2">
    <name type="scientific">Blastomonas aquatica</name>
    <dbReference type="NCBI Taxonomy" id="1510276"/>
    <lineage>
        <taxon>Bacteria</taxon>
        <taxon>Pseudomonadati</taxon>
        <taxon>Pseudomonadota</taxon>
        <taxon>Alphaproteobacteria</taxon>
        <taxon>Sphingomonadales</taxon>
        <taxon>Sphingomonadaceae</taxon>
        <taxon>Blastomonas</taxon>
    </lineage>
</organism>
<protein>
    <recommendedName>
        <fullName evidence="3">DUF4403 domain-containing protein</fullName>
    </recommendedName>
</protein>
<dbReference type="InterPro" id="IPR025515">
    <property type="entry name" value="DUF4403"/>
</dbReference>